<dbReference type="Proteomes" id="UP000078512">
    <property type="component" value="Unassembled WGS sequence"/>
</dbReference>
<evidence type="ECO:0000256" key="7">
    <source>
        <dbReference type="RuleBase" id="RU003827"/>
    </source>
</evidence>
<keyword evidence="6" id="KW-0472">Membrane</keyword>
<gene>
    <name evidence="10" type="ORF">K457DRAFT_137551</name>
</gene>
<protein>
    <recommendedName>
        <fullName evidence="9">GOLD domain-containing protein</fullName>
    </recommendedName>
</protein>
<dbReference type="EMBL" id="KV442039">
    <property type="protein sequence ID" value="OAQ29671.1"/>
    <property type="molecule type" value="Genomic_DNA"/>
</dbReference>
<dbReference type="SMART" id="SM01190">
    <property type="entry name" value="EMP24_GP25L"/>
    <property type="match status" value="1"/>
</dbReference>
<accession>A0A197JZ05</accession>
<dbReference type="PROSITE" id="PS50866">
    <property type="entry name" value="GOLD"/>
    <property type="match status" value="1"/>
</dbReference>
<feature type="signal peptide" evidence="8">
    <location>
        <begin position="1"/>
        <end position="24"/>
    </location>
</feature>
<keyword evidence="11" id="KW-1185">Reference proteome</keyword>
<keyword evidence="4 8" id="KW-0732">Signal</keyword>
<reference evidence="10 11" key="1">
    <citation type="submission" date="2016-05" db="EMBL/GenBank/DDBJ databases">
        <title>Genome sequencing reveals origins of a unique bacterial endosymbiosis in the earliest lineages of terrestrial Fungi.</title>
        <authorList>
            <consortium name="DOE Joint Genome Institute"/>
            <person name="Uehling J."/>
            <person name="Gryganskyi A."/>
            <person name="Hameed K."/>
            <person name="Tschaplinski T."/>
            <person name="Misztal P."/>
            <person name="Wu S."/>
            <person name="Desiro A."/>
            <person name="Vande Pol N."/>
            <person name="Du Z.-Y."/>
            <person name="Zienkiewicz A."/>
            <person name="Zienkiewicz K."/>
            <person name="Morin E."/>
            <person name="Tisserant E."/>
            <person name="Splivallo R."/>
            <person name="Hainaut M."/>
            <person name="Henrissat B."/>
            <person name="Ohm R."/>
            <person name="Kuo A."/>
            <person name="Yan J."/>
            <person name="Lipzen A."/>
            <person name="Nolan M."/>
            <person name="Labutti K."/>
            <person name="Barry K."/>
            <person name="Goldstein A."/>
            <person name="Labbe J."/>
            <person name="Schadt C."/>
            <person name="Tuskan G."/>
            <person name="Grigoriev I."/>
            <person name="Martin F."/>
            <person name="Vilgalys R."/>
            <person name="Bonito G."/>
        </authorList>
    </citation>
    <scope>NUCLEOTIDE SEQUENCE [LARGE SCALE GENOMIC DNA]</scope>
    <source>
        <strain evidence="10 11">AG-77</strain>
    </source>
</reference>
<evidence type="ECO:0000313" key="10">
    <source>
        <dbReference type="EMBL" id="OAQ29671.1"/>
    </source>
</evidence>
<evidence type="ECO:0000259" key="9">
    <source>
        <dbReference type="PROSITE" id="PS50866"/>
    </source>
</evidence>
<feature type="domain" description="GOLD" evidence="9">
    <location>
        <begin position="34"/>
        <end position="128"/>
    </location>
</feature>
<evidence type="ECO:0000256" key="2">
    <source>
        <dbReference type="ARBA" id="ARBA00007104"/>
    </source>
</evidence>
<evidence type="ECO:0000256" key="4">
    <source>
        <dbReference type="ARBA" id="ARBA00022729"/>
    </source>
</evidence>
<dbReference type="STRING" id="1314771.A0A197JZ05"/>
<sequence>MAINVTRWSICLLVLLSILPSVFGLYFYLEGSEQKCFTEELPKETMVIGEYTAEEWSEEHNKFIHNKEVGIEVIVDELPSGNRIYSQKLSPKGQFKFTSAESGQHAICLFTSTAGWFSSTKIRLNLDLAIRDIMDDATEASEGTLSDLAQRVRELNHKVNDIRREQSYLRDHEREFRDKSEATNGHTVTWTIVQLVVLAITCAWQMRHLRGFFEARKMI</sequence>
<comment type="subcellular location">
    <subcellularLocation>
        <location evidence="1 7">Membrane</location>
        <topology evidence="1 7">Single-pass type I membrane protein</topology>
    </subcellularLocation>
</comment>
<comment type="similarity">
    <text evidence="2 7">Belongs to the EMP24/GP25L family.</text>
</comment>
<dbReference type="InterPro" id="IPR015720">
    <property type="entry name" value="Emp24-like"/>
</dbReference>
<dbReference type="PANTHER" id="PTHR22811">
    <property type="entry name" value="TRANSMEMBRANE EMP24 DOMAIN-CONTAINING PROTEIN"/>
    <property type="match status" value="1"/>
</dbReference>
<keyword evidence="5" id="KW-1133">Transmembrane helix</keyword>
<evidence type="ECO:0000256" key="6">
    <source>
        <dbReference type="ARBA" id="ARBA00023136"/>
    </source>
</evidence>
<dbReference type="OrthoDB" id="3427at2759"/>
<feature type="chain" id="PRO_5008276422" description="GOLD domain-containing protein" evidence="8">
    <location>
        <begin position="25"/>
        <end position="219"/>
    </location>
</feature>
<dbReference type="GO" id="GO:0016020">
    <property type="term" value="C:membrane"/>
    <property type="evidence" value="ECO:0007669"/>
    <property type="project" value="UniProtKB-SubCell"/>
</dbReference>
<evidence type="ECO:0000256" key="3">
    <source>
        <dbReference type="ARBA" id="ARBA00022692"/>
    </source>
</evidence>
<evidence type="ECO:0000256" key="8">
    <source>
        <dbReference type="SAM" id="SignalP"/>
    </source>
</evidence>
<dbReference type="InterPro" id="IPR009038">
    <property type="entry name" value="GOLD_dom"/>
</dbReference>
<name>A0A197JZ05_9FUNG</name>
<evidence type="ECO:0000256" key="1">
    <source>
        <dbReference type="ARBA" id="ARBA00004479"/>
    </source>
</evidence>
<organism evidence="10 11">
    <name type="scientific">Linnemannia elongata AG-77</name>
    <dbReference type="NCBI Taxonomy" id="1314771"/>
    <lineage>
        <taxon>Eukaryota</taxon>
        <taxon>Fungi</taxon>
        <taxon>Fungi incertae sedis</taxon>
        <taxon>Mucoromycota</taxon>
        <taxon>Mortierellomycotina</taxon>
        <taxon>Mortierellomycetes</taxon>
        <taxon>Mortierellales</taxon>
        <taxon>Mortierellaceae</taxon>
        <taxon>Linnemannia</taxon>
    </lineage>
</organism>
<keyword evidence="3 7" id="KW-0812">Transmembrane</keyword>
<dbReference type="Pfam" id="PF01105">
    <property type="entry name" value="EMP24_GP25L"/>
    <property type="match status" value="1"/>
</dbReference>
<dbReference type="AlphaFoldDB" id="A0A197JZ05"/>
<proteinExistence type="inferred from homology"/>
<evidence type="ECO:0000256" key="5">
    <source>
        <dbReference type="ARBA" id="ARBA00022989"/>
    </source>
</evidence>
<evidence type="ECO:0000313" key="11">
    <source>
        <dbReference type="Proteomes" id="UP000078512"/>
    </source>
</evidence>